<dbReference type="InterPro" id="IPR000182">
    <property type="entry name" value="GNAT_dom"/>
</dbReference>
<dbReference type="GO" id="GO:0008080">
    <property type="term" value="F:N-acetyltransferase activity"/>
    <property type="evidence" value="ECO:0007669"/>
    <property type="project" value="InterPro"/>
</dbReference>
<evidence type="ECO:0000259" key="2">
    <source>
        <dbReference type="PROSITE" id="PS51186"/>
    </source>
</evidence>
<keyword evidence="4" id="KW-1185">Reference proteome</keyword>
<dbReference type="AlphaFoldDB" id="A0A8E2IB76"/>
<dbReference type="Gene3D" id="3.40.630.30">
    <property type="match status" value="1"/>
</dbReference>
<name>A0A8E2IB76_9BACI</name>
<dbReference type="InterPro" id="IPR016181">
    <property type="entry name" value="Acyl_CoA_acyltransferase"/>
</dbReference>
<protein>
    <recommendedName>
        <fullName evidence="2">N-acetyltransferase domain-containing protein</fullName>
    </recommendedName>
</protein>
<dbReference type="SUPFAM" id="SSF55729">
    <property type="entry name" value="Acyl-CoA N-acyltransferases (Nat)"/>
    <property type="match status" value="1"/>
</dbReference>
<feature type="domain" description="N-acetyltransferase" evidence="2">
    <location>
        <begin position="5"/>
        <end position="156"/>
    </location>
</feature>
<accession>A0A8E2IB76</accession>
<dbReference type="Pfam" id="PF00583">
    <property type="entry name" value="Acetyltransf_1"/>
    <property type="match status" value="1"/>
</dbReference>
<organism evidence="3 4">
    <name type="scientific">Heyndrickxia oleronia</name>
    <dbReference type="NCBI Taxonomy" id="38875"/>
    <lineage>
        <taxon>Bacteria</taxon>
        <taxon>Bacillati</taxon>
        <taxon>Bacillota</taxon>
        <taxon>Bacilli</taxon>
        <taxon>Bacillales</taxon>
        <taxon>Bacillaceae</taxon>
        <taxon>Heyndrickxia</taxon>
    </lineage>
</organism>
<dbReference type="EMBL" id="MTLA01000017">
    <property type="protein sequence ID" value="OOP70094.1"/>
    <property type="molecule type" value="Genomic_DNA"/>
</dbReference>
<reference evidence="3 4" key="1">
    <citation type="submission" date="2017-01" db="EMBL/GenBank/DDBJ databases">
        <title>Draft genome sequence of Bacillus oleronius.</title>
        <authorList>
            <person name="Allam M."/>
        </authorList>
    </citation>
    <scope>NUCLEOTIDE SEQUENCE [LARGE SCALE GENOMIC DNA]</scope>
    <source>
        <strain evidence="3 4">DSM 9356</strain>
    </source>
</reference>
<gene>
    <name evidence="3" type="ORF">BWZ43_01645</name>
</gene>
<evidence type="ECO:0000256" key="1">
    <source>
        <dbReference type="ARBA" id="ARBA00022679"/>
    </source>
</evidence>
<dbReference type="Proteomes" id="UP000189761">
    <property type="component" value="Unassembled WGS sequence"/>
</dbReference>
<dbReference type="PANTHER" id="PTHR13947:SF37">
    <property type="entry name" value="LD18367P"/>
    <property type="match status" value="1"/>
</dbReference>
<proteinExistence type="predicted"/>
<evidence type="ECO:0000313" key="3">
    <source>
        <dbReference type="EMBL" id="OOP70094.1"/>
    </source>
</evidence>
<dbReference type="CDD" id="cd04301">
    <property type="entry name" value="NAT_SF"/>
    <property type="match status" value="1"/>
</dbReference>
<evidence type="ECO:0000313" key="4">
    <source>
        <dbReference type="Proteomes" id="UP000189761"/>
    </source>
</evidence>
<comment type="caution">
    <text evidence="3">The sequence shown here is derived from an EMBL/GenBank/DDBJ whole genome shotgun (WGS) entry which is preliminary data.</text>
</comment>
<sequence>MIITIKIRPIDHLLNHEISDLILESKQDGFRFLNKLLEEYRSGANIFNQPGEGIFGAFHKNGELIGIGGLTIDPYSNDKNIGRIRRFYVSKSFRRQGVGNLLLQEILSYARGFFKVVVLRTDTYPADEFYVSFGFKKTNTFPQSTHYFLLDSKTKRLVEI</sequence>
<dbReference type="PANTHER" id="PTHR13947">
    <property type="entry name" value="GNAT FAMILY N-ACETYLTRANSFERASE"/>
    <property type="match status" value="1"/>
</dbReference>
<dbReference type="PROSITE" id="PS51186">
    <property type="entry name" value="GNAT"/>
    <property type="match status" value="1"/>
</dbReference>
<keyword evidence="1" id="KW-0808">Transferase</keyword>
<dbReference type="InterPro" id="IPR050769">
    <property type="entry name" value="NAT_camello-type"/>
</dbReference>